<reference evidence="2" key="1">
    <citation type="submission" date="2022-12" db="EMBL/GenBank/DDBJ databases">
        <title>Bacterial isolates from different developmental stages of Nematostella vectensis.</title>
        <authorList>
            <person name="Fraune S."/>
        </authorList>
    </citation>
    <scope>NUCLEOTIDE SEQUENCE</scope>
    <source>
        <strain evidence="2">G21632-S1</strain>
    </source>
</reference>
<evidence type="ECO:0000313" key="2">
    <source>
        <dbReference type="EMBL" id="MCZ4297581.1"/>
    </source>
</evidence>
<accession>A0ABT4LT89</accession>
<comment type="caution">
    <text evidence="2">The sequence shown here is derived from an EMBL/GenBank/DDBJ whole genome shotgun (WGS) entry which is preliminary data.</text>
</comment>
<organism evidence="2 3">
    <name type="scientific">Henriciella marina</name>
    <dbReference type="NCBI Taxonomy" id="453851"/>
    <lineage>
        <taxon>Bacteria</taxon>
        <taxon>Pseudomonadati</taxon>
        <taxon>Pseudomonadota</taxon>
        <taxon>Alphaproteobacteria</taxon>
        <taxon>Hyphomonadales</taxon>
        <taxon>Hyphomonadaceae</taxon>
        <taxon>Henriciella</taxon>
    </lineage>
</organism>
<feature type="signal peptide" evidence="1">
    <location>
        <begin position="1"/>
        <end position="20"/>
    </location>
</feature>
<proteinExistence type="predicted"/>
<sequence length="137" mass="14378">MRRYFSFAAISLVAAQAAYAQTALVEAAPPIDTLYFVVRDGIVMTTQGHTMVIDYNEDGTFVGELSGSAFEGTYRLDGARLCATSSLAASETCIAYPEGMTSGDTFDAVSPALGGVRIHIRTPEENRAASAAAQAGN</sequence>
<evidence type="ECO:0008006" key="4">
    <source>
        <dbReference type="Google" id="ProtNLM"/>
    </source>
</evidence>
<protein>
    <recommendedName>
        <fullName evidence="4">Secreted protein</fullName>
    </recommendedName>
</protein>
<dbReference type="Proteomes" id="UP001083770">
    <property type="component" value="Unassembled WGS sequence"/>
</dbReference>
<dbReference type="RefSeq" id="WP_269401710.1">
    <property type="nucleotide sequence ID" value="NZ_JAPWGW010000001.1"/>
</dbReference>
<feature type="chain" id="PRO_5046468553" description="Secreted protein" evidence="1">
    <location>
        <begin position="21"/>
        <end position="137"/>
    </location>
</feature>
<keyword evidence="3" id="KW-1185">Reference proteome</keyword>
<evidence type="ECO:0000256" key="1">
    <source>
        <dbReference type="SAM" id="SignalP"/>
    </source>
</evidence>
<name>A0ABT4LT89_9PROT</name>
<gene>
    <name evidence="2" type="ORF">O4G74_05860</name>
</gene>
<dbReference type="EMBL" id="JAPWGW010000001">
    <property type="protein sequence ID" value="MCZ4297581.1"/>
    <property type="molecule type" value="Genomic_DNA"/>
</dbReference>
<keyword evidence="1" id="KW-0732">Signal</keyword>
<evidence type="ECO:0000313" key="3">
    <source>
        <dbReference type="Proteomes" id="UP001083770"/>
    </source>
</evidence>